<reference evidence="3 4" key="1">
    <citation type="submission" date="2012-06" db="EMBL/GenBank/DDBJ databases">
        <title>Finished chromosome of genome of Microcoleus sp. PCC 7113.</title>
        <authorList>
            <consortium name="US DOE Joint Genome Institute"/>
            <person name="Gugger M."/>
            <person name="Coursin T."/>
            <person name="Rippka R."/>
            <person name="Tandeau De Marsac N."/>
            <person name="Huntemann M."/>
            <person name="Wei C.-L."/>
            <person name="Han J."/>
            <person name="Detter J.C."/>
            <person name="Han C."/>
            <person name="Tapia R."/>
            <person name="Chen A."/>
            <person name="Kyrpides N."/>
            <person name="Mavromatis K."/>
            <person name="Markowitz V."/>
            <person name="Szeto E."/>
            <person name="Ivanova N."/>
            <person name="Pagani I."/>
            <person name="Pati A."/>
            <person name="Goodwin L."/>
            <person name="Nordberg H.P."/>
            <person name="Cantor M.N."/>
            <person name="Hua S.X."/>
            <person name="Woyke T."/>
            <person name="Kerfeld C.A."/>
        </authorList>
    </citation>
    <scope>NUCLEOTIDE SEQUENCE [LARGE SCALE GENOMIC DNA]</scope>
    <source>
        <strain evidence="3 4">PCC 7113</strain>
    </source>
</reference>
<dbReference type="KEGG" id="mic:Mic7113_6000"/>
<organism evidence="3 4">
    <name type="scientific">Allocoleopsis franciscana PCC 7113</name>
    <dbReference type="NCBI Taxonomy" id="1173027"/>
    <lineage>
        <taxon>Bacteria</taxon>
        <taxon>Bacillati</taxon>
        <taxon>Cyanobacteriota</taxon>
        <taxon>Cyanophyceae</taxon>
        <taxon>Coleofasciculales</taxon>
        <taxon>Coleofasciculaceae</taxon>
        <taxon>Allocoleopsis</taxon>
        <taxon>Allocoleopsis franciscana</taxon>
    </lineage>
</organism>
<dbReference type="Proteomes" id="UP000010471">
    <property type="component" value="Chromosome"/>
</dbReference>
<evidence type="ECO:0000256" key="1">
    <source>
        <dbReference type="SAM" id="Coils"/>
    </source>
</evidence>
<name>K9WMI9_9CYAN</name>
<dbReference type="Gene3D" id="3.40.50.12140">
    <property type="entry name" value="Domain of unknown function DUF4159"/>
    <property type="match status" value="1"/>
</dbReference>
<keyword evidence="1" id="KW-0175">Coiled coil</keyword>
<dbReference type="RefSeq" id="WP_015185729.1">
    <property type="nucleotide sequence ID" value="NC_019738.1"/>
</dbReference>
<protein>
    <recommendedName>
        <fullName evidence="5">DUF4159 domain-containing protein</fullName>
    </recommendedName>
</protein>
<dbReference type="PATRIC" id="fig|1173027.3.peg.6646"/>
<feature type="region of interest" description="Disordered" evidence="2">
    <location>
        <begin position="458"/>
        <end position="487"/>
    </location>
</feature>
<dbReference type="AlphaFoldDB" id="K9WMI9"/>
<gene>
    <name evidence="3" type="ORF">Mic7113_6000</name>
</gene>
<evidence type="ECO:0000313" key="4">
    <source>
        <dbReference type="Proteomes" id="UP000010471"/>
    </source>
</evidence>
<dbReference type="STRING" id="1173027.Mic7113_6000"/>
<evidence type="ECO:0008006" key="5">
    <source>
        <dbReference type="Google" id="ProtNLM"/>
    </source>
</evidence>
<keyword evidence="4" id="KW-1185">Reference proteome</keyword>
<sequence length="487" mass="55231">MTQLFPTPPIKPLERVQVRDGLLMNADRWRRAHEYHHERQNIHYQSLNQPGIVSGLGVRLIPAPTEVIAQYRDGRWLQIQPGIAIDLVGNPIVVPEPIEFRISSENLTPEPITVYLVVSYVNPEKLRRKEQREIIQETFRIDEKTHPPAELEVELCRILLEPGAVAGVEAPPLQNPTDVFFPTSNSLDLRYRTQARSRTQGVVSIAQVNPTSRGDEKSLSNLSYLLQSVAALYPALEGDLEVGQVTLQPEEKGERAKLSNYDLLFLNYQQLQLLKERQWEVLRQYLEVGGTLLVEAPTQGSNIKELTAVKQELQKAIANLELNPNAAEDAELSTLRQELKAELASVKTELDEKIDHLSVLVKDFAGRLGVSLEPLERLNRNHPLRTQPFLFSALPTIEEQPTQILIGGGIIFAIGNLSSAWGLDEELFLPRETIRTAQEMGINILHFAWRRRQMMQAQQTESQSVRRESSTPPKKQRGMKNIYDKLE</sequence>
<dbReference type="eggNOG" id="ENOG502Z8JR">
    <property type="taxonomic scope" value="Bacteria"/>
</dbReference>
<evidence type="ECO:0000256" key="2">
    <source>
        <dbReference type="SAM" id="MobiDB-lite"/>
    </source>
</evidence>
<proteinExistence type="predicted"/>
<accession>K9WMI9</accession>
<evidence type="ECO:0000313" key="3">
    <source>
        <dbReference type="EMBL" id="AFZ21600.1"/>
    </source>
</evidence>
<dbReference type="HOGENOM" id="CLU_603630_0_0_3"/>
<feature type="coiled-coil region" evidence="1">
    <location>
        <begin position="303"/>
        <end position="356"/>
    </location>
</feature>
<dbReference type="EMBL" id="CP003630">
    <property type="protein sequence ID" value="AFZ21600.1"/>
    <property type="molecule type" value="Genomic_DNA"/>
</dbReference>